<keyword evidence="2" id="KW-1185">Reference proteome</keyword>
<organism evidence="1 2">
    <name type="scientific">Podarcis lilfordi</name>
    <name type="common">Lilford's wall lizard</name>
    <dbReference type="NCBI Taxonomy" id="74358"/>
    <lineage>
        <taxon>Eukaryota</taxon>
        <taxon>Metazoa</taxon>
        <taxon>Chordata</taxon>
        <taxon>Craniata</taxon>
        <taxon>Vertebrata</taxon>
        <taxon>Euteleostomi</taxon>
        <taxon>Lepidosauria</taxon>
        <taxon>Squamata</taxon>
        <taxon>Bifurcata</taxon>
        <taxon>Unidentata</taxon>
        <taxon>Episquamata</taxon>
        <taxon>Laterata</taxon>
        <taxon>Lacertibaenia</taxon>
        <taxon>Lacertidae</taxon>
        <taxon>Podarcis</taxon>
    </lineage>
</organism>
<accession>A0AA35PP28</accession>
<evidence type="ECO:0000313" key="2">
    <source>
        <dbReference type="Proteomes" id="UP001178461"/>
    </source>
</evidence>
<evidence type="ECO:0000313" key="1">
    <source>
        <dbReference type="EMBL" id="CAI5796136.1"/>
    </source>
</evidence>
<sequence>MEGSLLFRGTESCWMSLCSFGIPLHWTVALENSSPLTQKLMLLLQALMVPHLKAAWKKVLRSLVGWQKE</sequence>
<gene>
    <name evidence="1" type="ORF">PODLI_1B015363</name>
</gene>
<protein>
    <submittedName>
        <fullName evidence="1">Uncharacterized protein</fullName>
    </submittedName>
</protein>
<name>A0AA35PP28_9SAUR</name>
<reference evidence="1" key="1">
    <citation type="submission" date="2022-12" db="EMBL/GenBank/DDBJ databases">
        <authorList>
            <person name="Alioto T."/>
            <person name="Alioto T."/>
            <person name="Gomez Garrido J."/>
        </authorList>
    </citation>
    <scope>NUCLEOTIDE SEQUENCE</scope>
</reference>
<proteinExistence type="predicted"/>
<dbReference type="EMBL" id="OX395142">
    <property type="protein sequence ID" value="CAI5796136.1"/>
    <property type="molecule type" value="Genomic_DNA"/>
</dbReference>
<dbReference type="Proteomes" id="UP001178461">
    <property type="component" value="Chromosome 17"/>
</dbReference>
<dbReference type="AlphaFoldDB" id="A0AA35PP28"/>